<feature type="compositionally biased region" description="Basic residues" evidence="1">
    <location>
        <begin position="129"/>
        <end position="141"/>
    </location>
</feature>
<protein>
    <submittedName>
        <fullName evidence="2">Uncharacterized protein</fullName>
    </submittedName>
</protein>
<feature type="compositionally biased region" description="Polar residues" evidence="1">
    <location>
        <begin position="146"/>
        <end position="155"/>
    </location>
</feature>
<gene>
    <name evidence="2" type="ORF">Cvel_21012</name>
</gene>
<evidence type="ECO:0000256" key="1">
    <source>
        <dbReference type="SAM" id="MobiDB-lite"/>
    </source>
</evidence>
<proteinExistence type="predicted"/>
<feature type="compositionally biased region" description="Basic and acidic residues" evidence="1">
    <location>
        <begin position="31"/>
        <end position="78"/>
    </location>
</feature>
<name>A0A0G4GBG3_9ALVE</name>
<reference evidence="2" key="1">
    <citation type="submission" date="2014-11" db="EMBL/GenBank/DDBJ databases">
        <authorList>
            <person name="Otto D Thomas"/>
            <person name="Naeem Raeece"/>
        </authorList>
    </citation>
    <scope>NUCLEOTIDE SEQUENCE</scope>
</reference>
<organism evidence="2">
    <name type="scientific">Chromera velia CCMP2878</name>
    <dbReference type="NCBI Taxonomy" id="1169474"/>
    <lineage>
        <taxon>Eukaryota</taxon>
        <taxon>Sar</taxon>
        <taxon>Alveolata</taxon>
        <taxon>Colpodellida</taxon>
        <taxon>Chromeraceae</taxon>
        <taxon>Chromera</taxon>
    </lineage>
</organism>
<feature type="region of interest" description="Disordered" evidence="1">
    <location>
        <begin position="116"/>
        <end position="155"/>
    </location>
</feature>
<sequence>MPGRVPVINLEIVPPSGPRVVDVEAEDEEERAVLRQFRENKRREEEERKRKREEEEAARKKEEKEREAARKQEEEREKEEVRLWQAARRQNQPPMSAAAAAGGYWRPLLPPDTFPSVSIYGGHGPPHMSQRRKKKTNRNRIRPPQCISSNSDTTLDSPSEVVFCHKVLGSCLCNALSMGMRREERLDVSPETLRLQGAVQIFIFPSLYQRFLNASLARPRHRFSCGFDLPTRTSFPLRGGRRLRQLLHQDFPHAPLKMTDACLQRSSPLRPT</sequence>
<feature type="region of interest" description="Disordered" evidence="1">
    <location>
        <begin position="1"/>
        <end position="78"/>
    </location>
</feature>
<evidence type="ECO:0000313" key="2">
    <source>
        <dbReference type="EMBL" id="CEM26008.1"/>
    </source>
</evidence>
<dbReference type="VEuPathDB" id="CryptoDB:Cvel_21012"/>
<dbReference type="EMBL" id="CDMZ01001033">
    <property type="protein sequence ID" value="CEM26008.1"/>
    <property type="molecule type" value="Genomic_DNA"/>
</dbReference>
<dbReference type="AlphaFoldDB" id="A0A0G4GBG3"/>
<accession>A0A0G4GBG3</accession>